<evidence type="ECO:0000256" key="2">
    <source>
        <dbReference type="ARBA" id="ARBA00022737"/>
    </source>
</evidence>
<proteinExistence type="predicted"/>
<keyword evidence="5" id="KW-1185">Reference proteome</keyword>
<organism evidence="4 5">
    <name type="scientific">Rheinheimera tilapiae</name>
    <dbReference type="NCBI Taxonomy" id="875043"/>
    <lineage>
        <taxon>Bacteria</taxon>
        <taxon>Pseudomonadati</taxon>
        <taxon>Pseudomonadota</taxon>
        <taxon>Gammaproteobacteria</taxon>
        <taxon>Chromatiales</taxon>
        <taxon>Chromatiaceae</taxon>
        <taxon>Rheinheimera</taxon>
    </lineage>
</organism>
<keyword evidence="3" id="KW-0732">Signal</keyword>
<dbReference type="PANTHER" id="PTHR45632:SF3">
    <property type="entry name" value="KELCH-LIKE PROTEIN 32"/>
    <property type="match status" value="1"/>
</dbReference>
<comment type="caution">
    <text evidence="4">The sequence shown here is derived from an EMBL/GenBank/DDBJ whole genome shotgun (WGS) entry which is preliminary data.</text>
</comment>
<evidence type="ECO:0000256" key="1">
    <source>
        <dbReference type="ARBA" id="ARBA00022441"/>
    </source>
</evidence>
<accession>A0ABV6BKK7</accession>
<sequence length="360" mass="39220">MATTITLPLFSRLLLSPLLLTPALAQTLPPLPEPVSNNVVLATTIRDKTYIASFSGLGNGKTAADAHNKGWLLQAGDSSWQKLPNVPSSLGHSNRLAMTATVLEQNFYLFGGYSVAKDGTEVTQSDSYRFSAISKNYTKLPDMPVAVDDSVALTYQNRYIYLVSGWHNDGNVNLVQLFDNFTQKWSQATPFPGTPVFGHAGTVDGNKLLICDGVTTALNPDGKRSYVATAACYQGEIDSSNARKISWKAISHPTGVARYRQAALPVTVEGERYLAFIGGTTNPYNFTGIGYNGTPSEPDAAVWLYQPKTQQWRKGKVSTPVMDLRNLLELNGEIYSLGGMTKGQQVQSDFIKQQITLLPD</sequence>
<evidence type="ECO:0000256" key="3">
    <source>
        <dbReference type="SAM" id="SignalP"/>
    </source>
</evidence>
<dbReference type="PANTHER" id="PTHR45632">
    <property type="entry name" value="LD33804P"/>
    <property type="match status" value="1"/>
</dbReference>
<feature type="chain" id="PRO_5045297040" evidence="3">
    <location>
        <begin position="26"/>
        <end position="360"/>
    </location>
</feature>
<dbReference type="RefSeq" id="WP_377247089.1">
    <property type="nucleotide sequence ID" value="NZ_JBHLXP010000005.1"/>
</dbReference>
<dbReference type="Gene3D" id="2.120.10.80">
    <property type="entry name" value="Kelch-type beta propeller"/>
    <property type="match status" value="1"/>
</dbReference>
<dbReference type="SUPFAM" id="SSF117281">
    <property type="entry name" value="Kelch motif"/>
    <property type="match status" value="1"/>
</dbReference>
<reference evidence="4 5" key="1">
    <citation type="submission" date="2024-09" db="EMBL/GenBank/DDBJ databases">
        <authorList>
            <person name="Sun Q."/>
            <person name="Mori K."/>
        </authorList>
    </citation>
    <scope>NUCLEOTIDE SEQUENCE [LARGE SCALE GENOMIC DNA]</scope>
    <source>
        <strain evidence="4 5">KCTC 23315</strain>
    </source>
</reference>
<evidence type="ECO:0000313" key="5">
    <source>
        <dbReference type="Proteomes" id="UP001589813"/>
    </source>
</evidence>
<keyword evidence="1" id="KW-0880">Kelch repeat</keyword>
<dbReference type="InterPro" id="IPR015915">
    <property type="entry name" value="Kelch-typ_b-propeller"/>
</dbReference>
<protein>
    <submittedName>
        <fullName evidence="4">Kelch repeat-containing protein</fullName>
    </submittedName>
</protein>
<keyword evidence="2" id="KW-0677">Repeat</keyword>
<dbReference type="EMBL" id="JBHLXP010000005">
    <property type="protein sequence ID" value="MFC0050048.1"/>
    <property type="molecule type" value="Genomic_DNA"/>
</dbReference>
<gene>
    <name evidence="4" type="ORF">ACFFJP_17230</name>
</gene>
<dbReference type="Proteomes" id="UP001589813">
    <property type="component" value="Unassembled WGS sequence"/>
</dbReference>
<name>A0ABV6BKK7_9GAMM</name>
<evidence type="ECO:0000313" key="4">
    <source>
        <dbReference type="EMBL" id="MFC0050048.1"/>
    </source>
</evidence>
<feature type="signal peptide" evidence="3">
    <location>
        <begin position="1"/>
        <end position="25"/>
    </location>
</feature>